<dbReference type="NCBIfam" id="NF008653">
    <property type="entry name" value="PRK11650.1"/>
    <property type="match status" value="1"/>
</dbReference>
<organism evidence="11 12">
    <name type="scientific">Neoaquamicrobium sediminum</name>
    <dbReference type="NCBI Taxonomy" id="1849104"/>
    <lineage>
        <taxon>Bacteria</taxon>
        <taxon>Pseudomonadati</taxon>
        <taxon>Pseudomonadota</taxon>
        <taxon>Alphaproteobacteria</taxon>
        <taxon>Hyphomicrobiales</taxon>
        <taxon>Phyllobacteriaceae</taxon>
        <taxon>Neoaquamicrobium</taxon>
    </lineage>
</organism>
<evidence type="ECO:0000256" key="5">
    <source>
        <dbReference type="ARBA" id="ARBA00022597"/>
    </source>
</evidence>
<dbReference type="GO" id="GO:0005524">
    <property type="term" value="F:ATP binding"/>
    <property type="evidence" value="ECO:0007669"/>
    <property type="project" value="UniProtKB-KW"/>
</dbReference>
<dbReference type="Proteomes" id="UP001559025">
    <property type="component" value="Unassembled WGS sequence"/>
</dbReference>
<evidence type="ECO:0000256" key="4">
    <source>
        <dbReference type="ARBA" id="ARBA00022519"/>
    </source>
</evidence>
<keyword evidence="12" id="KW-1185">Reference proteome</keyword>
<dbReference type="PROSITE" id="PS50893">
    <property type="entry name" value="ABC_TRANSPORTER_2"/>
    <property type="match status" value="1"/>
</dbReference>
<sequence length="362" mass="38627">MATVELKDVRKTYGGRVEAVKGISIDIPDGAMCVLVGPSGCGKSTLLRMIAGLEEITSGTVSIGDKVVNTLGPAERDIAMVFQNYALYPHMKVYDNMAYGLRNRGMDKDEIDRRVRDAAGTLGLAELLERRPRELSGGQRQRVAMGRAIVRSPKAFLFDEPLSNLDAKLRGQMRIEIKNLQRSLGVTSVYVTHDQVEAMTLADTLVVMNQGLAEQVDTPIAIYERPASIFVAGFIGSPAMNLLAAEGGETGKGLKLAAGGTVKPRETSLPDVGRKVLLGVRPEHLTLVSARNNADIEMKVTAVEALGADTLAHGYPVDGDARAGELIARLPGTVRVADGDVLPLAIDAGMAHLFDAGSGKRI</sequence>
<dbReference type="InterPro" id="IPR017871">
    <property type="entry name" value="ABC_transporter-like_CS"/>
</dbReference>
<reference evidence="11 12" key="1">
    <citation type="submission" date="2024-01" db="EMBL/GenBank/DDBJ databases">
        <title>New evidence supports the origin of RcGTA from prophage.</title>
        <authorList>
            <person name="Xu Y."/>
            <person name="Liu B."/>
            <person name="Chen F."/>
        </authorList>
    </citation>
    <scope>NUCLEOTIDE SEQUENCE [LARGE SCALE GENOMIC DNA]</scope>
    <source>
        <strain evidence="11 12">CBW1107-2</strain>
    </source>
</reference>
<evidence type="ECO:0000256" key="1">
    <source>
        <dbReference type="ARBA" id="ARBA00005417"/>
    </source>
</evidence>
<dbReference type="InterPro" id="IPR012340">
    <property type="entry name" value="NA-bd_OB-fold"/>
</dbReference>
<keyword evidence="5" id="KW-0762">Sugar transport</keyword>
<dbReference type="InterPro" id="IPR008995">
    <property type="entry name" value="Mo/tungstate-bd_C_term_dom"/>
</dbReference>
<proteinExistence type="inferred from homology"/>
<dbReference type="InterPro" id="IPR003439">
    <property type="entry name" value="ABC_transporter-like_ATP-bd"/>
</dbReference>
<feature type="domain" description="ABC transporter" evidence="10">
    <location>
        <begin position="4"/>
        <end position="235"/>
    </location>
</feature>
<comment type="caution">
    <text evidence="11">The sequence shown here is derived from an EMBL/GenBank/DDBJ whole genome shotgun (WGS) entry which is preliminary data.</text>
</comment>
<evidence type="ECO:0000256" key="2">
    <source>
        <dbReference type="ARBA" id="ARBA00022448"/>
    </source>
</evidence>
<evidence type="ECO:0000313" key="11">
    <source>
        <dbReference type="EMBL" id="MEX4009231.1"/>
    </source>
</evidence>
<dbReference type="InterPro" id="IPR040582">
    <property type="entry name" value="OB_MalK-like"/>
</dbReference>
<dbReference type="InterPro" id="IPR015855">
    <property type="entry name" value="ABC_transpr_MalK-like"/>
</dbReference>
<keyword evidence="4" id="KW-0997">Cell inner membrane</keyword>
<keyword evidence="9" id="KW-0472">Membrane</keyword>
<dbReference type="EMBL" id="JAZHFV010000006">
    <property type="protein sequence ID" value="MEX4009231.1"/>
    <property type="molecule type" value="Genomic_DNA"/>
</dbReference>
<evidence type="ECO:0000256" key="9">
    <source>
        <dbReference type="ARBA" id="ARBA00023136"/>
    </source>
</evidence>
<name>A0ABV3WX08_9HYPH</name>
<evidence type="ECO:0000256" key="6">
    <source>
        <dbReference type="ARBA" id="ARBA00022741"/>
    </source>
</evidence>
<keyword evidence="8" id="KW-1278">Translocase</keyword>
<dbReference type="InterPro" id="IPR003593">
    <property type="entry name" value="AAA+_ATPase"/>
</dbReference>
<dbReference type="SMART" id="SM00382">
    <property type="entry name" value="AAA"/>
    <property type="match status" value="1"/>
</dbReference>
<protein>
    <submittedName>
        <fullName evidence="11">Sn-glycerol-3-phosphate ABC transporter ATP-binding protein UgpC</fullName>
    </submittedName>
</protein>
<comment type="similarity">
    <text evidence="1">Belongs to the ABC transporter superfamily.</text>
</comment>
<accession>A0ABV3WX08</accession>
<keyword evidence="7 11" id="KW-0067">ATP-binding</keyword>
<evidence type="ECO:0000256" key="7">
    <source>
        <dbReference type="ARBA" id="ARBA00022840"/>
    </source>
</evidence>
<dbReference type="Gene3D" id="3.40.50.300">
    <property type="entry name" value="P-loop containing nucleotide triphosphate hydrolases"/>
    <property type="match status" value="1"/>
</dbReference>
<gene>
    <name evidence="11" type="primary">ugpC</name>
    <name evidence="11" type="ORF">V1479_18110</name>
</gene>
<dbReference type="Pfam" id="PF17912">
    <property type="entry name" value="OB_MalK"/>
    <property type="match status" value="1"/>
</dbReference>
<keyword evidence="3" id="KW-1003">Cell membrane</keyword>
<keyword evidence="2" id="KW-0813">Transport</keyword>
<dbReference type="SUPFAM" id="SSF52540">
    <property type="entry name" value="P-loop containing nucleoside triphosphate hydrolases"/>
    <property type="match status" value="1"/>
</dbReference>
<evidence type="ECO:0000259" key="10">
    <source>
        <dbReference type="PROSITE" id="PS50893"/>
    </source>
</evidence>
<dbReference type="RefSeq" id="WP_368804172.1">
    <property type="nucleotide sequence ID" value="NZ_JAZHFV010000006.1"/>
</dbReference>
<dbReference type="Gene3D" id="2.40.50.140">
    <property type="entry name" value="Nucleic acid-binding proteins"/>
    <property type="match status" value="1"/>
</dbReference>
<dbReference type="PROSITE" id="PS00211">
    <property type="entry name" value="ABC_TRANSPORTER_1"/>
    <property type="match status" value="1"/>
</dbReference>
<keyword evidence="6" id="KW-0547">Nucleotide-binding</keyword>
<evidence type="ECO:0000256" key="3">
    <source>
        <dbReference type="ARBA" id="ARBA00022475"/>
    </source>
</evidence>
<dbReference type="Gene3D" id="2.40.50.100">
    <property type="match status" value="1"/>
</dbReference>
<dbReference type="InterPro" id="IPR047641">
    <property type="entry name" value="ABC_transpr_MalK/UgpC-like"/>
</dbReference>
<dbReference type="SUPFAM" id="SSF50331">
    <property type="entry name" value="MOP-like"/>
    <property type="match status" value="1"/>
</dbReference>
<dbReference type="InterPro" id="IPR027417">
    <property type="entry name" value="P-loop_NTPase"/>
</dbReference>
<evidence type="ECO:0000313" key="12">
    <source>
        <dbReference type="Proteomes" id="UP001559025"/>
    </source>
</evidence>
<dbReference type="Pfam" id="PF00005">
    <property type="entry name" value="ABC_tran"/>
    <property type="match status" value="1"/>
</dbReference>
<dbReference type="PANTHER" id="PTHR43875:SF12">
    <property type="entry name" value="SN-GLYCEROL-3-PHOSPHATE IMPORT ATP-BINDING PROTEIN UGPC"/>
    <property type="match status" value="1"/>
</dbReference>
<evidence type="ECO:0000256" key="8">
    <source>
        <dbReference type="ARBA" id="ARBA00022967"/>
    </source>
</evidence>
<dbReference type="PANTHER" id="PTHR43875">
    <property type="entry name" value="MALTODEXTRIN IMPORT ATP-BINDING PROTEIN MSMX"/>
    <property type="match status" value="1"/>
</dbReference>
<dbReference type="CDD" id="cd03301">
    <property type="entry name" value="ABC_MalK_N"/>
    <property type="match status" value="1"/>
</dbReference>